<feature type="transmembrane region" description="Helical" evidence="1">
    <location>
        <begin position="103"/>
        <end position="123"/>
    </location>
</feature>
<dbReference type="AlphaFoldDB" id="X1USM8"/>
<feature type="transmembrane region" description="Helical" evidence="1">
    <location>
        <begin position="7"/>
        <end position="29"/>
    </location>
</feature>
<keyword evidence="1" id="KW-0472">Membrane</keyword>
<proteinExistence type="predicted"/>
<dbReference type="EMBL" id="BARW01015490">
    <property type="protein sequence ID" value="GAI95364.1"/>
    <property type="molecule type" value="Genomic_DNA"/>
</dbReference>
<feature type="transmembrane region" description="Helical" evidence="1">
    <location>
        <begin position="135"/>
        <end position="157"/>
    </location>
</feature>
<feature type="transmembrane region" description="Helical" evidence="1">
    <location>
        <begin position="63"/>
        <end position="82"/>
    </location>
</feature>
<keyword evidence="1" id="KW-0812">Transmembrane</keyword>
<protein>
    <submittedName>
        <fullName evidence="2">Uncharacterized protein</fullName>
    </submittedName>
</protein>
<comment type="caution">
    <text evidence="2">The sequence shown here is derived from an EMBL/GenBank/DDBJ whole genome shotgun (WGS) entry which is preliminary data.</text>
</comment>
<keyword evidence="1" id="KW-1133">Transmembrane helix</keyword>
<evidence type="ECO:0000256" key="1">
    <source>
        <dbReference type="SAM" id="Phobius"/>
    </source>
</evidence>
<organism evidence="2">
    <name type="scientific">marine sediment metagenome</name>
    <dbReference type="NCBI Taxonomy" id="412755"/>
    <lineage>
        <taxon>unclassified sequences</taxon>
        <taxon>metagenomes</taxon>
        <taxon>ecological metagenomes</taxon>
    </lineage>
</organism>
<sequence>MVNYSKFWILISIGTLIIMISLVFLPFMVPKNPDLPTGINGYIWMWGFWIDIRGEYMGMLLNVSIYGIIFSIIIIVFAIKNVKLLVEFRKTQNFTKKMNKNSLLLAILTLVLTVLWLIFFMIIPLGSTSLYDYHVIGYGFVINLIGGGLVLISAILMNKIVRE</sequence>
<reference evidence="2" key="1">
    <citation type="journal article" date="2014" name="Front. Microbiol.">
        <title>High frequency of phylogenetically diverse reductive dehalogenase-homologous genes in deep subseafloor sedimentary metagenomes.</title>
        <authorList>
            <person name="Kawai M."/>
            <person name="Futagami T."/>
            <person name="Toyoda A."/>
            <person name="Takaki Y."/>
            <person name="Nishi S."/>
            <person name="Hori S."/>
            <person name="Arai W."/>
            <person name="Tsubouchi T."/>
            <person name="Morono Y."/>
            <person name="Uchiyama I."/>
            <person name="Ito T."/>
            <person name="Fujiyama A."/>
            <person name="Inagaki F."/>
            <person name="Takami H."/>
        </authorList>
    </citation>
    <scope>NUCLEOTIDE SEQUENCE</scope>
    <source>
        <strain evidence="2">Expedition CK06-06</strain>
    </source>
</reference>
<accession>X1USM8</accession>
<name>X1USM8_9ZZZZ</name>
<gene>
    <name evidence="2" type="ORF">S12H4_27170</name>
</gene>
<evidence type="ECO:0000313" key="2">
    <source>
        <dbReference type="EMBL" id="GAI95364.1"/>
    </source>
</evidence>